<dbReference type="PANTHER" id="PTHR24305:SF199">
    <property type="entry name" value="P450, PUTATIVE (EUROFUNG)-RELATED"/>
    <property type="match status" value="1"/>
</dbReference>
<keyword evidence="7 9" id="KW-0503">Monooxygenase</keyword>
<dbReference type="OrthoDB" id="1470350at2759"/>
<comment type="similarity">
    <text evidence="2 9">Belongs to the cytochrome P450 family.</text>
</comment>
<keyword evidence="3 8" id="KW-0349">Heme</keyword>
<dbReference type="Pfam" id="PF00067">
    <property type="entry name" value="p450"/>
    <property type="match status" value="1"/>
</dbReference>
<feature type="binding site" description="axial binding residue" evidence="8">
    <location>
        <position position="464"/>
    </location>
    <ligand>
        <name>heme</name>
        <dbReference type="ChEBI" id="CHEBI:30413"/>
    </ligand>
    <ligandPart>
        <name>Fe</name>
        <dbReference type="ChEBI" id="CHEBI:18248"/>
    </ligandPart>
</feature>
<dbReference type="InterPro" id="IPR002401">
    <property type="entry name" value="Cyt_P450_E_grp-I"/>
</dbReference>
<dbReference type="GeneID" id="11523371"/>
<protein>
    <submittedName>
        <fullName evidence="11">Uncharacterized protein</fullName>
    </submittedName>
</protein>
<evidence type="ECO:0000256" key="10">
    <source>
        <dbReference type="SAM" id="Phobius"/>
    </source>
</evidence>
<evidence type="ECO:0000256" key="3">
    <source>
        <dbReference type="ARBA" id="ARBA00022617"/>
    </source>
</evidence>
<organism evidence="11 12">
    <name type="scientific">Thermothielavioides terrestris (strain ATCC 38088 / NRRL 8126)</name>
    <name type="common">Thielavia terrestris</name>
    <dbReference type="NCBI Taxonomy" id="578455"/>
    <lineage>
        <taxon>Eukaryota</taxon>
        <taxon>Fungi</taxon>
        <taxon>Dikarya</taxon>
        <taxon>Ascomycota</taxon>
        <taxon>Pezizomycotina</taxon>
        <taxon>Sordariomycetes</taxon>
        <taxon>Sordariomycetidae</taxon>
        <taxon>Sordariales</taxon>
        <taxon>Chaetomiaceae</taxon>
        <taxon>Thermothielavioides</taxon>
        <taxon>Thermothielavioides terrestris</taxon>
    </lineage>
</organism>
<dbReference type="Gene3D" id="1.10.630.10">
    <property type="entry name" value="Cytochrome P450"/>
    <property type="match status" value="1"/>
</dbReference>
<keyword evidence="10" id="KW-0812">Transmembrane</keyword>
<dbReference type="InterPro" id="IPR001128">
    <property type="entry name" value="Cyt_P450"/>
</dbReference>
<accession>G2RGU0</accession>
<evidence type="ECO:0000256" key="7">
    <source>
        <dbReference type="ARBA" id="ARBA00023033"/>
    </source>
</evidence>
<keyword evidence="5 9" id="KW-0560">Oxidoreductase</keyword>
<dbReference type="CDD" id="cd11058">
    <property type="entry name" value="CYP60B-like"/>
    <property type="match status" value="1"/>
</dbReference>
<dbReference type="GO" id="GO:0004497">
    <property type="term" value="F:monooxygenase activity"/>
    <property type="evidence" value="ECO:0007669"/>
    <property type="project" value="UniProtKB-KW"/>
</dbReference>
<evidence type="ECO:0000256" key="6">
    <source>
        <dbReference type="ARBA" id="ARBA00023004"/>
    </source>
</evidence>
<sequence>MAVGLTEDRRVASGQLGSAGTVLVLLLAYPILRAVYNLYFHPLAKIPGPRSWAATRLPFIRALLGGTIVHDIQKLHRRYGPVLRIAPDEVTFANAEAWNDIFQPRPGCPQFLKDPTWWKPQPGVPQSLVNAIDPENHARMRKLLTPGFTPRALRGQEPFLHRYVDLLVDRLRETVLAEAAAGKEAEVDIGPWFNFAAFDIFGDLGFGESFDCLQNSRYHPWIALLFNSVKAASFVAAARYYPWIEYALKKCIPPSLRKMRRDHYQQIADKVQRRLNYELDRPDIMSHVIKQGSPAEGDRDKMSLGEMNATFMVLTTAGSETTATALSGTMNYLVQHPDALARLAREVRERFPTGPGEITLDALRDLPYLNAVLTEGLRLCTPIPWMLPRRVPPGGATVGGVWLPGNTAVSIQAYALNREARYFHRPDSFLPERWLPAAAADPESPFFGDQRDALHPFSLGPRSCLGQHLAWAEMRLILAKLLWTFDFSAPQDRAKWLKWEDLRTFALVEKRPIVVRMRLRPEAAALQ</sequence>
<evidence type="ECO:0000313" key="11">
    <source>
        <dbReference type="EMBL" id="AEO71925.1"/>
    </source>
</evidence>
<name>G2RGU0_THETT</name>
<evidence type="ECO:0000313" key="12">
    <source>
        <dbReference type="Proteomes" id="UP000008181"/>
    </source>
</evidence>
<dbReference type="GO" id="GO:0016705">
    <property type="term" value="F:oxidoreductase activity, acting on paired donors, with incorporation or reduction of molecular oxygen"/>
    <property type="evidence" value="ECO:0007669"/>
    <property type="project" value="InterPro"/>
</dbReference>
<dbReference type="HOGENOM" id="CLU_001570_14_11_1"/>
<dbReference type="InterPro" id="IPR050121">
    <property type="entry name" value="Cytochrome_P450_monoxygenase"/>
</dbReference>
<dbReference type="InterPro" id="IPR017972">
    <property type="entry name" value="Cyt_P450_CS"/>
</dbReference>
<dbReference type="GO" id="GO:0020037">
    <property type="term" value="F:heme binding"/>
    <property type="evidence" value="ECO:0007669"/>
    <property type="project" value="InterPro"/>
</dbReference>
<proteinExistence type="inferred from homology"/>
<keyword evidence="4 8" id="KW-0479">Metal-binding</keyword>
<evidence type="ECO:0000256" key="8">
    <source>
        <dbReference type="PIRSR" id="PIRSR602401-1"/>
    </source>
</evidence>
<evidence type="ECO:0000256" key="4">
    <source>
        <dbReference type="ARBA" id="ARBA00022723"/>
    </source>
</evidence>
<evidence type="ECO:0000256" key="5">
    <source>
        <dbReference type="ARBA" id="ARBA00023002"/>
    </source>
</evidence>
<keyword evidence="10" id="KW-1133">Transmembrane helix</keyword>
<dbReference type="eggNOG" id="KOG0158">
    <property type="taxonomic scope" value="Eukaryota"/>
</dbReference>
<dbReference type="PRINTS" id="PR00463">
    <property type="entry name" value="EP450I"/>
</dbReference>
<dbReference type="Proteomes" id="UP000008181">
    <property type="component" value="Chromosome 6"/>
</dbReference>
<dbReference type="PRINTS" id="PR00385">
    <property type="entry name" value="P450"/>
</dbReference>
<keyword evidence="10" id="KW-0472">Membrane</keyword>
<dbReference type="InterPro" id="IPR036396">
    <property type="entry name" value="Cyt_P450_sf"/>
</dbReference>
<dbReference type="PROSITE" id="PS00086">
    <property type="entry name" value="CYTOCHROME_P450"/>
    <property type="match status" value="1"/>
</dbReference>
<evidence type="ECO:0000256" key="9">
    <source>
        <dbReference type="RuleBase" id="RU000461"/>
    </source>
</evidence>
<dbReference type="AlphaFoldDB" id="G2RGU0"/>
<keyword evidence="12" id="KW-1185">Reference proteome</keyword>
<feature type="transmembrane region" description="Helical" evidence="10">
    <location>
        <begin position="12"/>
        <end position="32"/>
    </location>
</feature>
<reference evidence="11 12" key="1">
    <citation type="journal article" date="2011" name="Nat. Biotechnol.">
        <title>Comparative genomic analysis of the thermophilic biomass-degrading fungi Myceliophthora thermophila and Thielavia terrestris.</title>
        <authorList>
            <person name="Berka R.M."/>
            <person name="Grigoriev I.V."/>
            <person name="Otillar R."/>
            <person name="Salamov A."/>
            <person name="Grimwood J."/>
            <person name="Reid I."/>
            <person name="Ishmael N."/>
            <person name="John T."/>
            <person name="Darmond C."/>
            <person name="Moisan M.-C."/>
            <person name="Henrissat B."/>
            <person name="Coutinho P.M."/>
            <person name="Lombard V."/>
            <person name="Natvig D.O."/>
            <person name="Lindquist E."/>
            <person name="Schmutz J."/>
            <person name="Lucas S."/>
            <person name="Harris P."/>
            <person name="Powlowski J."/>
            <person name="Bellemare A."/>
            <person name="Taylor D."/>
            <person name="Butler G."/>
            <person name="de Vries R.P."/>
            <person name="Allijn I.E."/>
            <person name="van den Brink J."/>
            <person name="Ushinsky S."/>
            <person name="Storms R."/>
            <person name="Powell A.J."/>
            <person name="Paulsen I.T."/>
            <person name="Elbourne L.D.H."/>
            <person name="Baker S.E."/>
            <person name="Magnuson J."/>
            <person name="LaBoissiere S."/>
            <person name="Clutterbuck A.J."/>
            <person name="Martinez D."/>
            <person name="Wogulis M."/>
            <person name="de Leon A.L."/>
            <person name="Rey M.W."/>
            <person name="Tsang A."/>
        </authorList>
    </citation>
    <scope>NUCLEOTIDE SEQUENCE [LARGE SCALE GENOMIC DNA]</scope>
    <source>
        <strain evidence="12">ATCC 38088 / NRRL 8126</strain>
    </source>
</reference>
<dbReference type="RefSeq" id="XP_003658261.1">
    <property type="nucleotide sequence ID" value="XM_003658213.1"/>
</dbReference>
<dbReference type="SUPFAM" id="SSF48264">
    <property type="entry name" value="Cytochrome P450"/>
    <property type="match status" value="1"/>
</dbReference>
<evidence type="ECO:0000256" key="2">
    <source>
        <dbReference type="ARBA" id="ARBA00010617"/>
    </source>
</evidence>
<dbReference type="GO" id="GO:0009403">
    <property type="term" value="P:toxin biosynthetic process"/>
    <property type="evidence" value="ECO:0007669"/>
    <property type="project" value="UniProtKB-ARBA"/>
</dbReference>
<evidence type="ECO:0000256" key="1">
    <source>
        <dbReference type="ARBA" id="ARBA00001971"/>
    </source>
</evidence>
<keyword evidence="6 8" id="KW-0408">Iron</keyword>
<dbReference type="FunFam" id="1.10.630.10:FF:000047">
    <property type="entry name" value="Cytochrome P450 monooxygenase"/>
    <property type="match status" value="1"/>
</dbReference>
<dbReference type="PANTHER" id="PTHR24305">
    <property type="entry name" value="CYTOCHROME P450"/>
    <property type="match status" value="1"/>
</dbReference>
<dbReference type="EMBL" id="CP003014">
    <property type="protein sequence ID" value="AEO71925.1"/>
    <property type="molecule type" value="Genomic_DNA"/>
</dbReference>
<gene>
    <name evidence="11" type="ORF">THITE_2093424</name>
</gene>
<dbReference type="GO" id="GO:0005506">
    <property type="term" value="F:iron ion binding"/>
    <property type="evidence" value="ECO:0007669"/>
    <property type="project" value="InterPro"/>
</dbReference>
<dbReference type="KEGG" id="ttt:THITE_2093424"/>
<comment type="cofactor">
    <cofactor evidence="1 8">
        <name>heme</name>
        <dbReference type="ChEBI" id="CHEBI:30413"/>
    </cofactor>
</comment>